<proteinExistence type="predicted"/>
<protein>
    <submittedName>
        <fullName evidence="1">Uncharacterized protein</fullName>
    </submittedName>
</protein>
<dbReference type="Proteomes" id="UP001386955">
    <property type="component" value="Unassembled WGS sequence"/>
</dbReference>
<dbReference type="AlphaFoldDB" id="A0AAN9XF58"/>
<evidence type="ECO:0000313" key="2">
    <source>
        <dbReference type="Proteomes" id="UP001386955"/>
    </source>
</evidence>
<organism evidence="1 2">
    <name type="scientific">Psophocarpus tetragonolobus</name>
    <name type="common">Winged bean</name>
    <name type="synonym">Dolichos tetragonolobus</name>
    <dbReference type="NCBI Taxonomy" id="3891"/>
    <lineage>
        <taxon>Eukaryota</taxon>
        <taxon>Viridiplantae</taxon>
        <taxon>Streptophyta</taxon>
        <taxon>Embryophyta</taxon>
        <taxon>Tracheophyta</taxon>
        <taxon>Spermatophyta</taxon>
        <taxon>Magnoliopsida</taxon>
        <taxon>eudicotyledons</taxon>
        <taxon>Gunneridae</taxon>
        <taxon>Pentapetalae</taxon>
        <taxon>rosids</taxon>
        <taxon>fabids</taxon>
        <taxon>Fabales</taxon>
        <taxon>Fabaceae</taxon>
        <taxon>Papilionoideae</taxon>
        <taxon>50 kb inversion clade</taxon>
        <taxon>NPAAA clade</taxon>
        <taxon>indigoferoid/millettioid clade</taxon>
        <taxon>Phaseoleae</taxon>
        <taxon>Psophocarpus</taxon>
    </lineage>
</organism>
<comment type="caution">
    <text evidence="1">The sequence shown here is derived from an EMBL/GenBank/DDBJ whole genome shotgun (WGS) entry which is preliminary data.</text>
</comment>
<name>A0AAN9XF58_PSOTE</name>
<sequence length="185" mass="20294">MASSLHSTPLVYSPDLLFVWNHISHSSSLNPFLLDKIWKQPLRPSNDLKGELKWASVVDDESPSPLAEPTKTTEVDNGFKKPRLWRASGYIDTQVEKVFAAKNPGLKLHLERKMQSQGKFCNVSELSAVADTSGGLAAIDLGKALRRLAAVEPHDVNDSIADLAEGHKDLTIVVGNFLSEFHLPG</sequence>
<keyword evidence="2" id="KW-1185">Reference proteome</keyword>
<gene>
    <name evidence="1" type="ORF">VNO78_24524</name>
</gene>
<evidence type="ECO:0000313" key="1">
    <source>
        <dbReference type="EMBL" id="KAK7389459.1"/>
    </source>
</evidence>
<dbReference type="EMBL" id="JAYMYS010000006">
    <property type="protein sequence ID" value="KAK7389459.1"/>
    <property type="molecule type" value="Genomic_DNA"/>
</dbReference>
<accession>A0AAN9XF58</accession>
<reference evidence="1 2" key="1">
    <citation type="submission" date="2024-01" db="EMBL/GenBank/DDBJ databases">
        <title>The genomes of 5 underutilized Papilionoideae crops provide insights into root nodulation and disease resistanc.</title>
        <authorList>
            <person name="Jiang F."/>
        </authorList>
    </citation>
    <scope>NUCLEOTIDE SEQUENCE [LARGE SCALE GENOMIC DNA]</scope>
    <source>
        <strain evidence="1">DUOXIRENSHENG_FW03</strain>
        <tissue evidence="1">Leaves</tissue>
    </source>
</reference>